<dbReference type="AlphaFoldDB" id="A0A067QNC2"/>
<dbReference type="Proteomes" id="UP000027265">
    <property type="component" value="Unassembled WGS sequence"/>
</dbReference>
<dbReference type="EMBL" id="KL197709">
    <property type="protein sequence ID" value="KDQ65047.1"/>
    <property type="molecule type" value="Genomic_DNA"/>
</dbReference>
<dbReference type="InParanoid" id="A0A067QNC2"/>
<dbReference type="SUPFAM" id="SSF48371">
    <property type="entry name" value="ARM repeat"/>
    <property type="match status" value="1"/>
</dbReference>
<dbReference type="PANTHER" id="PTHR32226:SF2">
    <property type="entry name" value="TELO2-INTERACTING PROTEIN 2"/>
    <property type="match status" value="1"/>
</dbReference>
<protein>
    <submittedName>
        <fullName evidence="2">Uncharacterized protein</fullName>
    </submittedName>
</protein>
<dbReference type="GO" id="GO:0005634">
    <property type="term" value="C:nucleus"/>
    <property type="evidence" value="ECO:0007669"/>
    <property type="project" value="TreeGrafter"/>
</dbReference>
<name>A0A067QNC2_9AGAM</name>
<keyword evidence="3" id="KW-1185">Reference proteome</keyword>
<accession>A0A067QNC2</accession>
<organism evidence="2 3">
    <name type="scientific">Jaapia argillacea MUCL 33604</name>
    <dbReference type="NCBI Taxonomy" id="933084"/>
    <lineage>
        <taxon>Eukaryota</taxon>
        <taxon>Fungi</taxon>
        <taxon>Dikarya</taxon>
        <taxon>Basidiomycota</taxon>
        <taxon>Agaricomycotina</taxon>
        <taxon>Agaricomycetes</taxon>
        <taxon>Agaricomycetidae</taxon>
        <taxon>Jaapiales</taxon>
        <taxon>Jaapiaceae</taxon>
        <taxon>Jaapia</taxon>
    </lineage>
</organism>
<comment type="similarity">
    <text evidence="1">Belongs to the TTI2 family.</text>
</comment>
<sequence length="452" mass="50278">MSSAKSANISEDDSLHSLLQDLEIPSEYARYDSITEAETIARLEFWQSNVSSILSELNTKLKQRSELTLEQQTKVVSVASQFDGDGDWISHDVKILANDVLAHFADPSVVFLEHLLTNRIKPIFRSNPHPSLNPSTGRRLPRPTGGPLAAQDYYEDQTWKNHPGAANLTMWCIRHLQAETYERVWHLVIPPVMTLLDDYEAQYKLQGIAIISEILLHVPKDLLKRTGIDSLLFTSLKTTLTFLHNPNTPSLIRVAVPTTISLILLTTSPGSSERFDQLCILLGEGIIGGVWIYASRDVDTIQASVEVIPQLVSALGVGSVRYLKAMIPQLTHPLQSDLVTFNPDTIPLKLTSLRALRSVIQECSPRIHRWKGAILEGAAKCWVVVVESGRQSEDVRDLKVQMKALCAELAKTCPSVLQEEYPRLLELDAGLFGELLPSDISLESQIPDGTPR</sequence>
<evidence type="ECO:0000256" key="1">
    <source>
        <dbReference type="ARBA" id="ARBA00034736"/>
    </source>
</evidence>
<dbReference type="InterPro" id="IPR016024">
    <property type="entry name" value="ARM-type_fold"/>
</dbReference>
<dbReference type="GO" id="GO:0110078">
    <property type="term" value="C:TTT Hsp90 cochaperone complex"/>
    <property type="evidence" value="ECO:0007669"/>
    <property type="project" value="InterPro"/>
</dbReference>
<evidence type="ECO:0000313" key="3">
    <source>
        <dbReference type="Proteomes" id="UP000027265"/>
    </source>
</evidence>
<dbReference type="Pfam" id="PF10521">
    <property type="entry name" value="Tti2"/>
    <property type="match status" value="1"/>
</dbReference>
<evidence type="ECO:0000313" key="2">
    <source>
        <dbReference type="EMBL" id="KDQ65047.1"/>
    </source>
</evidence>
<gene>
    <name evidence="2" type="ORF">JAAARDRAFT_685072</name>
</gene>
<dbReference type="PANTHER" id="PTHR32226">
    <property type="entry name" value="TELO2-INTERACTING PROTEIN 2"/>
    <property type="match status" value="1"/>
</dbReference>
<dbReference type="STRING" id="933084.A0A067QNC2"/>
<dbReference type="OrthoDB" id="6417021at2759"/>
<reference evidence="3" key="1">
    <citation type="journal article" date="2014" name="Proc. Natl. Acad. Sci. U.S.A.">
        <title>Extensive sampling of basidiomycete genomes demonstrates inadequacy of the white-rot/brown-rot paradigm for wood decay fungi.</title>
        <authorList>
            <person name="Riley R."/>
            <person name="Salamov A.A."/>
            <person name="Brown D.W."/>
            <person name="Nagy L.G."/>
            <person name="Floudas D."/>
            <person name="Held B.W."/>
            <person name="Levasseur A."/>
            <person name="Lombard V."/>
            <person name="Morin E."/>
            <person name="Otillar R."/>
            <person name="Lindquist E.A."/>
            <person name="Sun H."/>
            <person name="LaButti K.M."/>
            <person name="Schmutz J."/>
            <person name="Jabbour D."/>
            <person name="Luo H."/>
            <person name="Baker S.E."/>
            <person name="Pisabarro A.G."/>
            <person name="Walton J.D."/>
            <person name="Blanchette R.A."/>
            <person name="Henrissat B."/>
            <person name="Martin F."/>
            <person name="Cullen D."/>
            <person name="Hibbett D.S."/>
            <person name="Grigoriev I.V."/>
        </authorList>
    </citation>
    <scope>NUCLEOTIDE SEQUENCE [LARGE SCALE GENOMIC DNA]</scope>
    <source>
        <strain evidence="3">MUCL 33604</strain>
    </source>
</reference>
<proteinExistence type="inferred from homology"/>
<dbReference type="InterPro" id="IPR018870">
    <property type="entry name" value="Tti2"/>
</dbReference>
<dbReference type="GO" id="GO:0005829">
    <property type="term" value="C:cytosol"/>
    <property type="evidence" value="ECO:0007669"/>
    <property type="project" value="TreeGrafter"/>
</dbReference>
<dbReference type="HOGENOM" id="CLU_046584_0_0_1"/>